<dbReference type="eggNOG" id="ENOG502SGA9">
    <property type="taxonomic scope" value="Eukaryota"/>
</dbReference>
<dbReference type="GO" id="GO:0000271">
    <property type="term" value="P:polysaccharide biosynthetic process"/>
    <property type="evidence" value="ECO:0007669"/>
    <property type="project" value="TreeGrafter"/>
</dbReference>
<feature type="transmembrane region" description="Helical" evidence="1">
    <location>
        <begin position="256"/>
        <end position="272"/>
    </location>
</feature>
<protein>
    <submittedName>
        <fullName evidence="5">Acyl_transf_3 domain-containing protein</fullName>
    </submittedName>
</protein>
<evidence type="ECO:0000259" key="2">
    <source>
        <dbReference type="Pfam" id="PF01757"/>
    </source>
</evidence>
<organism evidence="4 5">
    <name type="scientific">Caenorhabditis tropicalis</name>
    <dbReference type="NCBI Taxonomy" id="1561998"/>
    <lineage>
        <taxon>Eukaryota</taxon>
        <taxon>Metazoa</taxon>
        <taxon>Ecdysozoa</taxon>
        <taxon>Nematoda</taxon>
        <taxon>Chromadorea</taxon>
        <taxon>Rhabditida</taxon>
        <taxon>Rhabditina</taxon>
        <taxon>Rhabditomorpha</taxon>
        <taxon>Rhabditoidea</taxon>
        <taxon>Rhabditidae</taxon>
        <taxon>Peloderinae</taxon>
        <taxon>Caenorhabditis</taxon>
    </lineage>
</organism>
<dbReference type="GO" id="GO:0016747">
    <property type="term" value="F:acyltransferase activity, transferring groups other than amino-acyl groups"/>
    <property type="evidence" value="ECO:0007669"/>
    <property type="project" value="InterPro"/>
</dbReference>
<dbReference type="Pfam" id="PF01757">
    <property type="entry name" value="Acyl_transf_3"/>
    <property type="match status" value="1"/>
</dbReference>
<dbReference type="WBParaSite" id="Csp11.Scaffold630.g21068.t1">
    <property type="protein sequence ID" value="Csp11.Scaffold630.g21068.t1"/>
    <property type="gene ID" value="Csp11.Scaffold630.g21068"/>
</dbReference>
<keyword evidence="1" id="KW-0472">Membrane</keyword>
<dbReference type="PANTHER" id="PTHR23028">
    <property type="entry name" value="ACETYLTRANSFERASE"/>
    <property type="match status" value="1"/>
</dbReference>
<feature type="transmembrane region" description="Helical" evidence="1">
    <location>
        <begin position="67"/>
        <end position="83"/>
    </location>
</feature>
<feature type="domain" description="SGNH" evidence="3">
    <location>
        <begin position="332"/>
        <end position="565"/>
    </location>
</feature>
<keyword evidence="1" id="KW-0812">Transmembrane</keyword>
<feature type="transmembrane region" description="Helical" evidence="1">
    <location>
        <begin position="140"/>
        <end position="159"/>
    </location>
</feature>
<dbReference type="InterPro" id="IPR002656">
    <property type="entry name" value="Acyl_transf_3_dom"/>
</dbReference>
<reference evidence="5" key="1">
    <citation type="submission" date="2016-11" db="UniProtKB">
        <authorList>
            <consortium name="WormBaseParasite"/>
        </authorList>
    </citation>
    <scope>IDENTIFICATION</scope>
</reference>
<dbReference type="GO" id="GO:0016020">
    <property type="term" value="C:membrane"/>
    <property type="evidence" value="ECO:0007669"/>
    <property type="project" value="TreeGrafter"/>
</dbReference>
<keyword evidence="4" id="KW-1185">Reference proteome</keyword>
<dbReference type="Proteomes" id="UP000095282">
    <property type="component" value="Unplaced"/>
</dbReference>
<evidence type="ECO:0000259" key="3">
    <source>
        <dbReference type="Pfam" id="PF19040"/>
    </source>
</evidence>
<dbReference type="PANTHER" id="PTHR23028:SF132">
    <property type="entry name" value="ACYL_TRANSF_3 DOMAIN-CONTAINING PROTEIN"/>
    <property type="match status" value="1"/>
</dbReference>
<name>A0A1I7V042_9PELO</name>
<evidence type="ECO:0000313" key="4">
    <source>
        <dbReference type="Proteomes" id="UP000095282"/>
    </source>
</evidence>
<evidence type="ECO:0000256" key="1">
    <source>
        <dbReference type="SAM" id="Phobius"/>
    </source>
</evidence>
<dbReference type="Pfam" id="PF19040">
    <property type="entry name" value="SGNH"/>
    <property type="match status" value="1"/>
</dbReference>
<dbReference type="InterPro" id="IPR043968">
    <property type="entry name" value="SGNH"/>
</dbReference>
<proteinExistence type="predicted"/>
<keyword evidence="1" id="KW-1133">Transmembrane helix</keyword>
<dbReference type="STRING" id="1561998.A0A1I7V042"/>
<accession>A0A1I7V042</accession>
<feature type="transmembrane region" description="Helical" evidence="1">
    <location>
        <begin position="43"/>
        <end position="60"/>
    </location>
</feature>
<sequence>MDSARNALLFESNRAVTEEESYFAKFALAIDLFTHTWSLSVEVQFYLLIPFVFLLAKTCLSDEYHMYYYTLLGSFSYLFSTFFCSEMESFNFMFARVWQFMTGMIVFEISEIIKFKEETKNEKFPMDSNAQETQSNQENMWKFCLLLIIGMAVIIVYPHEIPAKILRPFFTITTGTLMIFSRNNSFLSFPLLTYIGDISYSLYLLHWPIYAYWKLELSDGEIWNLELFEAILASFLLAILSYELYEKWYLKLSERTIAILCLILFFVVYLVIRKDDIDECMYPPANSSRLDGLSDDIPTTFEEAARINRKYVLNEVRNMKPPTCIYETIQGPNGWCSHTGLDKENGKYKIMIIGNSWAPNHGQLIYQECGSKAKSILQGSIGGCDPLVAERYNLDFCIENIRYFEKRIEEEQPDYVFLLTRFIDAGEPFSPNVTKTENDSIYIKMKRQLKIYLKSIKYKIFVMNQIPQTRSDRQAEIVNALRNGTNLAKFDKSFIHRRPFYARQRYDKLIEECEKCIQIDYNPLFWNTTTHTWRFYDEKNCGISYLTPGNHLTFHGLELIRPIYRDICTGL</sequence>
<dbReference type="InterPro" id="IPR050879">
    <property type="entry name" value="Acyltransferase_3"/>
</dbReference>
<evidence type="ECO:0000313" key="5">
    <source>
        <dbReference type="WBParaSite" id="Csp11.Scaffold630.g21068.t1"/>
    </source>
</evidence>
<dbReference type="AlphaFoldDB" id="A0A1I7V042"/>
<feature type="transmembrane region" description="Helical" evidence="1">
    <location>
        <begin position="225"/>
        <end position="244"/>
    </location>
</feature>
<feature type="transmembrane region" description="Helical" evidence="1">
    <location>
        <begin position="192"/>
        <end position="213"/>
    </location>
</feature>
<feature type="domain" description="Acyltransferase 3" evidence="2">
    <location>
        <begin position="30"/>
        <end position="241"/>
    </location>
</feature>